<dbReference type="Proteomes" id="UP001162164">
    <property type="component" value="Unassembled WGS sequence"/>
</dbReference>
<comment type="caution">
    <text evidence="3">The sequence shown here is derived from an EMBL/GenBank/DDBJ whole genome shotgun (WGS) entry which is preliminary data.</text>
</comment>
<evidence type="ECO:0000256" key="1">
    <source>
        <dbReference type="SAM" id="MobiDB-lite"/>
    </source>
</evidence>
<feature type="transmembrane region" description="Helical" evidence="2">
    <location>
        <begin position="76"/>
        <end position="96"/>
    </location>
</feature>
<gene>
    <name evidence="3" type="ORF">NQ317_013113</name>
</gene>
<sequence length="369" mass="42330">MYRSVTFSEIFSSTFSDDLNKYDSHDRTVKTKFAAKIGIGLIEFMLSSIFLSYGIIFSDCVKSQYYTPEDGLWTTILYTAAWNIASPWSRHICNYFERNKYSLFRYIIAAAVAFLFIGLIIPNQFLSFGVFGGIFSNLIYTQLKFIAIEKFDMDSKVFEANVQVARALTLLMLPHFMLLLVSYYTIFQVKLIFAAFLLNIFPAALIIKPPRSKQKYTEISRYQTLPAFSNQMREMMSFVSSSNSPEPLKSESSTEDDDDDDDDEKEIILPSIEHDAFYDNIIMNDQISHPTCLTPLTVETYYKNAGVSILPQILEENEIDNEIAASDSNKPHVVTTTIKEINTKSVIGEQNRRGSLEHYWCPEKFQMTL</sequence>
<feature type="transmembrane region" description="Helical" evidence="2">
    <location>
        <begin position="167"/>
        <end position="185"/>
    </location>
</feature>
<dbReference type="InterPro" id="IPR036259">
    <property type="entry name" value="MFS_trans_sf"/>
</dbReference>
<organism evidence="3 4">
    <name type="scientific">Molorchus minor</name>
    <dbReference type="NCBI Taxonomy" id="1323400"/>
    <lineage>
        <taxon>Eukaryota</taxon>
        <taxon>Metazoa</taxon>
        <taxon>Ecdysozoa</taxon>
        <taxon>Arthropoda</taxon>
        <taxon>Hexapoda</taxon>
        <taxon>Insecta</taxon>
        <taxon>Pterygota</taxon>
        <taxon>Neoptera</taxon>
        <taxon>Endopterygota</taxon>
        <taxon>Coleoptera</taxon>
        <taxon>Polyphaga</taxon>
        <taxon>Cucujiformia</taxon>
        <taxon>Chrysomeloidea</taxon>
        <taxon>Cerambycidae</taxon>
        <taxon>Lamiinae</taxon>
        <taxon>Monochamini</taxon>
        <taxon>Molorchus</taxon>
    </lineage>
</organism>
<keyword evidence="4" id="KW-1185">Reference proteome</keyword>
<evidence type="ECO:0000256" key="2">
    <source>
        <dbReference type="SAM" id="Phobius"/>
    </source>
</evidence>
<name>A0ABQ9JWV2_9CUCU</name>
<feature type="transmembrane region" description="Helical" evidence="2">
    <location>
        <begin position="127"/>
        <end position="146"/>
    </location>
</feature>
<feature type="region of interest" description="Disordered" evidence="1">
    <location>
        <begin position="240"/>
        <end position="263"/>
    </location>
</feature>
<feature type="compositionally biased region" description="Acidic residues" evidence="1">
    <location>
        <begin position="253"/>
        <end position="263"/>
    </location>
</feature>
<dbReference type="EMBL" id="JAPWTJ010000130">
    <property type="protein sequence ID" value="KAJ8982362.1"/>
    <property type="molecule type" value="Genomic_DNA"/>
</dbReference>
<keyword evidence="2" id="KW-0812">Transmembrane</keyword>
<keyword evidence="2" id="KW-1133">Transmembrane helix</keyword>
<feature type="transmembrane region" description="Helical" evidence="2">
    <location>
        <begin position="33"/>
        <end position="56"/>
    </location>
</feature>
<protein>
    <submittedName>
        <fullName evidence="3">Uncharacterized protein</fullName>
    </submittedName>
</protein>
<feature type="transmembrane region" description="Helical" evidence="2">
    <location>
        <begin position="103"/>
        <end position="121"/>
    </location>
</feature>
<proteinExistence type="predicted"/>
<evidence type="ECO:0000313" key="4">
    <source>
        <dbReference type="Proteomes" id="UP001162164"/>
    </source>
</evidence>
<evidence type="ECO:0000313" key="3">
    <source>
        <dbReference type="EMBL" id="KAJ8982362.1"/>
    </source>
</evidence>
<reference evidence="3" key="1">
    <citation type="journal article" date="2023" name="Insect Mol. Biol.">
        <title>Genome sequencing provides insights into the evolution of gene families encoding plant cell wall-degrading enzymes in longhorned beetles.</title>
        <authorList>
            <person name="Shin N.R."/>
            <person name="Okamura Y."/>
            <person name="Kirsch R."/>
            <person name="Pauchet Y."/>
        </authorList>
    </citation>
    <scope>NUCLEOTIDE SEQUENCE</scope>
    <source>
        <strain evidence="3">MMC_N1</strain>
    </source>
</reference>
<dbReference type="SUPFAM" id="SSF103473">
    <property type="entry name" value="MFS general substrate transporter"/>
    <property type="match status" value="1"/>
</dbReference>
<accession>A0ABQ9JWV2</accession>
<keyword evidence="2" id="KW-0472">Membrane</keyword>